<comment type="caution">
    <text evidence="8">The sequence shown here is derived from an EMBL/GenBank/DDBJ whole genome shotgun (WGS) entry which is preliminary data.</text>
</comment>
<gene>
    <name evidence="8" type="primary">spoIIAA</name>
    <name evidence="8" type="ORF">GSM42_00145</name>
</gene>
<dbReference type="EMBL" id="WUUL01000001">
    <property type="protein sequence ID" value="MXQ52182.1"/>
    <property type="molecule type" value="Genomic_DNA"/>
</dbReference>
<dbReference type="NCBIfam" id="TIGR02886">
    <property type="entry name" value="spore_II_AA"/>
    <property type="match status" value="1"/>
</dbReference>
<dbReference type="SUPFAM" id="SSF52091">
    <property type="entry name" value="SpoIIaa-like"/>
    <property type="match status" value="1"/>
</dbReference>
<dbReference type="PANTHER" id="PTHR33495:SF2">
    <property type="entry name" value="ANTI-SIGMA FACTOR ANTAGONIST TM_1081-RELATED"/>
    <property type="match status" value="1"/>
</dbReference>
<dbReference type="Proteomes" id="UP000430692">
    <property type="component" value="Unassembled WGS sequence"/>
</dbReference>
<protein>
    <recommendedName>
        <fullName evidence="3 6">Anti-sigma F factor antagonist</fullName>
    </recommendedName>
    <alternativeName>
        <fullName evidence="6">Stage II sporulation protein</fullName>
    </alternativeName>
</protein>
<dbReference type="Pfam" id="PF01740">
    <property type="entry name" value="STAS"/>
    <property type="match status" value="1"/>
</dbReference>
<evidence type="ECO:0000256" key="4">
    <source>
        <dbReference type="ARBA" id="ARBA00022553"/>
    </source>
</evidence>
<evidence type="ECO:0000313" key="9">
    <source>
        <dbReference type="Proteomes" id="UP000430692"/>
    </source>
</evidence>
<keyword evidence="9" id="KW-1185">Reference proteome</keyword>
<dbReference type="GO" id="GO:0030435">
    <property type="term" value="P:sporulation resulting in formation of a cellular spore"/>
    <property type="evidence" value="ECO:0007669"/>
    <property type="project" value="UniProtKB-KW"/>
</dbReference>
<organism evidence="8 9">
    <name type="scientific">Shimazuella alba</name>
    <dbReference type="NCBI Taxonomy" id="2690964"/>
    <lineage>
        <taxon>Bacteria</taxon>
        <taxon>Bacillati</taxon>
        <taxon>Bacillota</taxon>
        <taxon>Bacilli</taxon>
        <taxon>Bacillales</taxon>
        <taxon>Thermoactinomycetaceae</taxon>
        <taxon>Shimazuella</taxon>
    </lineage>
</organism>
<dbReference type="GO" id="GO:0045152">
    <property type="term" value="F:antisigma factor binding"/>
    <property type="evidence" value="ECO:0007669"/>
    <property type="project" value="InterPro"/>
</dbReference>
<dbReference type="RefSeq" id="WP_160799237.1">
    <property type="nucleotide sequence ID" value="NZ_WUUL01000001.1"/>
</dbReference>
<dbReference type="Gene3D" id="3.30.750.24">
    <property type="entry name" value="STAS domain"/>
    <property type="match status" value="1"/>
</dbReference>
<proteinExistence type="inferred from homology"/>
<evidence type="ECO:0000256" key="2">
    <source>
        <dbReference type="ARBA" id="ARBA00009013"/>
    </source>
</evidence>
<evidence type="ECO:0000256" key="6">
    <source>
        <dbReference type="RuleBase" id="RU003749"/>
    </source>
</evidence>
<dbReference type="CDD" id="cd07043">
    <property type="entry name" value="STAS_anti-anti-sigma_factors"/>
    <property type="match status" value="1"/>
</dbReference>
<keyword evidence="5" id="KW-0749">Sporulation</keyword>
<dbReference type="GO" id="GO:0043856">
    <property type="term" value="F:anti-sigma factor antagonist activity"/>
    <property type="evidence" value="ECO:0007669"/>
    <property type="project" value="InterPro"/>
</dbReference>
<dbReference type="InterPro" id="IPR002645">
    <property type="entry name" value="STAS_dom"/>
</dbReference>
<dbReference type="InterPro" id="IPR014237">
    <property type="entry name" value="Anti-sigma_F_ant"/>
</dbReference>
<evidence type="ECO:0000313" key="8">
    <source>
        <dbReference type="EMBL" id="MXQ52182.1"/>
    </source>
</evidence>
<keyword evidence="4" id="KW-0597">Phosphoprotein</keyword>
<dbReference type="PROSITE" id="PS50801">
    <property type="entry name" value="STAS"/>
    <property type="match status" value="1"/>
</dbReference>
<dbReference type="InterPro" id="IPR003658">
    <property type="entry name" value="Anti-sigma_ant"/>
</dbReference>
<reference evidence="8 9" key="1">
    <citation type="submission" date="2019-12" db="EMBL/GenBank/DDBJ databases">
        <title>Whole-genome analyses of novel actinobacteria.</title>
        <authorList>
            <person name="Sahin N."/>
            <person name="Saygin H."/>
        </authorList>
    </citation>
    <scope>NUCLEOTIDE SEQUENCE [LARGE SCALE GENOMIC DNA]</scope>
    <source>
        <strain evidence="8 9">KC615</strain>
    </source>
</reference>
<name>A0A6I4VW00_9BACL</name>
<dbReference type="AlphaFoldDB" id="A0A6I4VW00"/>
<evidence type="ECO:0000256" key="1">
    <source>
        <dbReference type="ARBA" id="ARBA00001976"/>
    </source>
</evidence>
<comment type="similarity">
    <text evidence="2 6">Belongs to the anti-sigma-factor antagonist family.</text>
</comment>
<evidence type="ECO:0000259" key="7">
    <source>
        <dbReference type="PROSITE" id="PS50801"/>
    </source>
</evidence>
<dbReference type="PANTHER" id="PTHR33495">
    <property type="entry name" value="ANTI-SIGMA FACTOR ANTAGONIST TM_1081-RELATED-RELATED"/>
    <property type="match status" value="1"/>
</dbReference>
<accession>A0A6I4VW00</accession>
<dbReference type="InterPro" id="IPR036513">
    <property type="entry name" value="STAS_dom_sf"/>
</dbReference>
<dbReference type="NCBIfam" id="TIGR00377">
    <property type="entry name" value="ant_ant_sig"/>
    <property type="match status" value="1"/>
</dbReference>
<feature type="domain" description="STAS" evidence="7">
    <location>
        <begin position="3"/>
        <end position="113"/>
    </location>
</feature>
<sequence length="117" mass="13012">MSLSIHLTSNQRVLIVRLTGDLDHHTASDVRNRIEAELVKDIHTHLVLNLENLQFMDSSGLGVILGRYKQMSSKGGKMYLCSVQPSVFKLMEMSGLFQILPTYQDECSAISACEVAS</sequence>
<evidence type="ECO:0000256" key="5">
    <source>
        <dbReference type="ARBA" id="ARBA00022969"/>
    </source>
</evidence>
<evidence type="ECO:0000256" key="3">
    <source>
        <dbReference type="ARBA" id="ARBA00020784"/>
    </source>
</evidence>
<comment type="function">
    <text evidence="1">In the phosphorylated form it could act as an anti-anti-sigma factor that counteracts SpoIIAB and thus releases sigma f from inhibition.</text>
</comment>